<dbReference type="InterPro" id="IPR055225">
    <property type="entry name" value="DNAJC11-like_beta-barrel"/>
</dbReference>
<name>A0A2T7PUI1_POMCA</name>
<comment type="subcellular location">
    <subcellularLocation>
        <location evidence="1">Membrane</location>
    </subcellularLocation>
</comment>
<dbReference type="InterPro" id="IPR018253">
    <property type="entry name" value="DnaJ_domain_CS"/>
</dbReference>
<accession>A0A2T7PUI1</accession>
<dbReference type="Pfam" id="PF11875">
    <property type="entry name" value="DnaJ-like_C11_C"/>
    <property type="match status" value="1"/>
</dbReference>
<dbReference type="EMBL" id="PZQS01000002">
    <property type="protein sequence ID" value="PVD37037.1"/>
    <property type="molecule type" value="Genomic_DNA"/>
</dbReference>
<dbReference type="PRINTS" id="PR00625">
    <property type="entry name" value="JDOMAIN"/>
</dbReference>
<dbReference type="GO" id="GO:0042407">
    <property type="term" value="P:cristae formation"/>
    <property type="evidence" value="ECO:0007669"/>
    <property type="project" value="TreeGrafter"/>
</dbReference>
<evidence type="ECO:0000259" key="4">
    <source>
        <dbReference type="PROSITE" id="PS50076"/>
    </source>
</evidence>
<evidence type="ECO:0000256" key="2">
    <source>
        <dbReference type="ARBA" id="ARBA00023136"/>
    </source>
</evidence>
<keyword evidence="3" id="KW-0143">Chaperone</keyword>
<evidence type="ECO:0000313" key="6">
    <source>
        <dbReference type="Proteomes" id="UP000245119"/>
    </source>
</evidence>
<dbReference type="AlphaFoldDB" id="A0A2T7PUI1"/>
<reference evidence="5 6" key="1">
    <citation type="submission" date="2018-04" db="EMBL/GenBank/DDBJ databases">
        <title>The genome of golden apple snail Pomacea canaliculata provides insight into stress tolerance and invasive adaptation.</title>
        <authorList>
            <person name="Liu C."/>
            <person name="Liu B."/>
            <person name="Ren Y."/>
            <person name="Zhang Y."/>
            <person name="Wang H."/>
            <person name="Li S."/>
            <person name="Jiang F."/>
            <person name="Yin L."/>
            <person name="Zhang G."/>
            <person name="Qian W."/>
            <person name="Fan W."/>
        </authorList>
    </citation>
    <scope>NUCLEOTIDE SEQUENCE [LARGE SCALE GENOMIC DNA]</scope>
    <source>
        <strain evidence="5">SZHN2017</strain>
        <tissue evidence="5">Muscle</tissue>
    </source>
</reference>
<dbReference type="OrthoDB" id="18010at2759"/>
<dbReference type="Gene3D" id="1.10.287.110">
    <property type="entry name" value="DnaJ domain"/>
    <property type="match status" value="1"/>
</dbReference>
<evidence type="ECO:0000256" key="1">
    <source>
        <dbReference type="ARBA" id="ARBA00004370"/>
    </source>
</evidence>
<dbReference type="Pfam" id="PF00226">
    <property type="entry name" value="DnaJ"/>
    <property type="match status" value="1"/>
</dbReference>
<dbReference type="CDD" id="cd06257">
    <property type="entry name" value="DnaJ"/>
    <property type="match status" value="1"/>
</dbReference>
<keyword evidence="6" id="KW-1185">Reference proteome</keyword>
<sequence length="520" mass="58758">MAASLENEDDVLVNDLYALLNVGKDATIEEVNHAFRSLSKIYHPDKHQDAARKRRAEEFFNKLKKAHEILSDQHKRTIYDTYGEKGLETEGLEIISRTKTPAEIIAEYERLQREKEERRLQQRTNPRGTISVGINATDIFEGYPQDDGDIYSPTLNVEINSMSMYQSVECPLTVKDTVIIGGNIQTHNGTGSGAFLATWRRLTSDKGWMEVEAAAGNGVGVSLKGFRQITRRCYGTSAIALHTTPKGFKPALSTMLAYQFDRDIQGRITYNAGFPSSISTAIVYSNQKHHAALLFQVGLANTYLSFNYIRKFQEDDAKLRGAIKLHRGSQTFLFPIHLSETISPSAILYGTFVPIAAFFLIKKLIVEPFLKQQKEQELEKKREEHADKLAKRKQEAKAATDLMKATVERSIEAEERKMGLVIIKALYGKLQGSDDGELIDRECIDVTIQLQALVKDSKLIVPEAVSKSGLPGFYDPCIGEEKSLYIRYKFRNRLHQATVGDMEPIRLPQQRHLMKDEHKS</sequence>
<dbReference type="SMART" id="SM00271">
    <property type="entry name" value="DnaJ"/>
    <property type="match status" value="1"/>
</dbReference>
<evidence type="ECO:0000256" key="3">
    <source>
        <dbReference type="ARBA" id="ARBA00023186"/>
    </source>
</evidence>
<dbReference type="InterPro" id="IPR024586">
    <property type="entry name" value="DnaJ-like_C11_C"/>
</dbReference>
<dbReference type="PANTHER" id="PTHR44157:SF1">
    <property type="entry name" value="DNAJ HOMOLOG SUBFAMILY C MEMBER 11"/>
    <property type="match status" value="1"/>
</dbReference>
<dbReference type="GO" id="GO:0016020">
    <property type="term" value="C:membrane"/>
    <property type="evidence" value="ECO:0007669"/>
    <property type="project" value="UniProtKB-SubCell"/>
</dbReference>
<comment type="caution">
    <text evidence="5">The sequence shown here is derived from an EMBL/GenBank/DDBJ whole genome shotgun (WGS) entry which is preliminary data.</text>
</comment>
<protein>
    <recommendedName>
        <fullName evidence="4">J domain-containing protein</fullName>
    </recommendedName>
</protein>
<dbReference type="STRING" id="400727.A0A2T7PUI1"/>
<dbReference type="GO" id="GO:0005739">
    <property type="term" value="C:mitochondrion"/>
    <property type="evidence" value="ECO:0007669"/>
    <property type="project" value="GOC"/>
</dbReference>
<gene>
    <name evidence="5" type="ORF">C0Q70_04030</name>
</gene>
<dbReference type="Proteomes" id="UP000245119">
    <property type="component" value="Linkage Group LG2"/>
</dbReference>
<dbReference type="InterPro" id="IPR036869">
    <property type="entry name" value="J_dom_sf"/>
</dbReference>
<dbReference type="InterPro" id="IPR001623">
    <property type="entry name" value="DnaJ_domain"/>
</dbReference>
<dbReference type="PROSITE" id="PS00636">
    <property type="entry name" value="DNAJ_1"/>
    <property type="match status" value="1"/>
</dbReference>
<organism evidence="5 6">
    <name type="scientific">Pomacea canaliculata</name>
    <name type="common">Golden apple snail</name>
    <dbReference type="NCBI Taxonomy" id="400727"/>
    <lineage>
        <taxon>Eukaryota</taxon>
        <taxon>Metazoa</taxon>
        <taxon>Spiralia</taxon>
        <taxon>Lophotrochozoa</taxon>
        <taxon>Mollusca</taxon>
        <taxon>Gastropoda</taxon>
        <taxon>Caenogastropoda</taxon>
        <taxon>Architaenioglossa</taxon>
        <taxon>Ampullarioidea</taxon>
        <taxon>Ampullariidae</taxon>
        <taxon>Pomacea</taxon>
    </lineage>
</organism>
<dbReference type="PANTHER" id="PTHR44157">
    <property type="entry name" value="DNAJ HOMOLOG SUBFAMILY C MEMBER 11"/>
    <property type="match status" value="1"/>
</dbReference>
<proteinExistence type="predicted"/>
<keyword evidence="2" id="KW-0472">Membrane</keyword>
<dbReference type="PROSITE" id="PS50076">
    <property type="entry name" value="DNAJ_2"/>
    <property type="match status" value="1"/>
</dbReference>
<evidence type="ECO:0000313" key="5">
    <source>
        <dbReference type="EMBL" id="PVD37037.1"/>
    </source>
</evidence>
<dbReference type="Pfam" id="PF22774">
    <property type="entry name" value="DNAJC11_beta-barrel"/>
    <property type="match status" value="1"/>
</dbReference>
<dbReference type="SUPFAM" id="SSF46565">
    <property type="entry name" value="Chaperone J-domain"/>
    <property type="match status" value="1"/>
</dbReference>
<feature type="domain" description="J" evidence="4">
    <location>
        <begin position="15"/>
        <end position="83"/>
    </location>
</feature>
<dbReference type="InterPro" id="IPR052243">
    <property type="entry name" value="Mito_inner_membrane_organizer"/>
</dbReference>